<proteinExistence type="predicted"/>
<name>A0ABQ8THR8_PERAM</name>
<protein>
    <submittedName>
        <fullName evidence="1">Uncharacterized protein</fullName>
    </submittedName>
</protein>
<evidence type="ECO:0000313" key="1">
    <source>
        <dbReference type="EMBL" id="KAJ4446173.1"/>
    </source>
</evidence>
<evidence type="ECO:0000313" key="2">
    <source>
        <dbReference type="Proteomes" id="UP001148838"/>
    </source>
</evidence>
<gene>
    <name evidence="1" type="ORF">ANN_12866</name>
</gene>
<dbReference type="Proteomes" id="UP001148838">
    <property type="component" value="Unassembled WGS sequence"/>
</dbReference>
<reference evidence="1 2" key="1">
    <citation type="journal article" date="2022" name="Allergy">
        <title>Genome assembly and annotation of Periplaneta americana reveal a comprehensive cockroach allergen profile.</title>
        <authorList>
            <person name="Wang L."/>
            <person name="Xiong Q."/>
            <person name="Saelim N."/>
            <person name="Wang L."/>
            <person name="Nong W."/>
            <person name="Wan A.T."/>
            <person name="Shi M."/>
            <person name="Liu X."/>
            <person name="Cao Q."/>
            <person name="Hui J.H.L."/>
            <person name="Sookrung N."/>
            <person name="Leung T.F."/>
            <person name="Tungtrongchitr A."/>
            <person name="Tsui S.K.W."/>
        </authorList>
    </citation>
    <scope>NUCLEOTIDE SEQUENCE [LARGE SCALE GENOMIC DNA]</scope>
    <source>
        <strain evidence="1">PWHHKU_190912</strain>
    </source>
</reference>
<dbReference type="EMBL" id="JAJSOF020000009">
    <property type="protein sequence ID" value="KAJ4446173.1"/>
    <property type="molecule type" value="Genomic_DNA"/>
</dbReference>
<accession>A0ABQ8THR8</accession>
<comment type="caution">
    <text evidence="1">The sequence shown here is derived from an EMBL/GenBank/DDBJ whole genome shotgun (WGS) entry which is preliminary data.</text>
</comment>
<keyword evidence="2" id="KW-1185">Reference proteome</keyword>
<sequence>MVFGNKVPRKIFGVQRNDVTGEWRKSHNAELHALYPSPDIIRNIKSRRLRWAEHVARMSESINAYRVLVERSERQRPLGKPRRRWEDNIKMDFRECVLWLAEEKSVTRVQRRVRRTWIDGSEDENQLPSQSGHPS</sequence>
<organism evidence="1 2">
    <name type="scientific">Periplaneta americana</name>
    <name type="common">American cockroach</name>
    <name type="synonym">Blatta americana</name>
    <dbReference type="NCBI Taxonomy" id="6978"/>
    <lineage>
        <taxon>Eukaryota</taxon>
        <taxon>Metazoa</taxon>
        <taxon>Ecdysozoa</taxon>
        <taxon>Arthropoda</taxon>
        <taxon>Hexapoda</taxon>
        <taxon>Insecta</taxon>
        <taxon>Pterygota</taxon>
        <taxon>Neoptera</taxon>
        <taxon>Polyneoptera</taxon>
        <taxon>Dictyoptera</taxon>
        <taxon>Blattodea</taxon>
        <taxon>Blattoidea</taxon>
        <taxon>Blattidae</taxon>
        <taxon>Blattinae</taxon>
        <taxon>Periplaneta</taxon>
    </lineage>
</organism>